<evidence type="ECO:0000256" key="4">
    <source>
        <dbReference type="ARBA" id="ARBA00022801"/>
    </source>
</evidence>
<dbReference type="Proteomes" id="UP001519654">
    <property type="component" value="Unassembled WGS sequence"/>
</dbReference>
<keyword evidence="5 7" id="KW-1133">Transmembrane helix</keyword>
<feature type="transmembrane region" description="Helical" evidence="7">
    <location>
        <begin position="12"/>
        <end position="35"/>
    </location>
</feature>
<evidence type="ECO:0000313" key="9">
    <source>
        <dbReference type="EMBL" id="MBU2664220.1"/>
    </source>
</evidence>
<evidence type="ECO:0000256" key="3">
    <source>
        <dbReference type="ARBA" id="ARBA00022692"/>
    </source>
</evidence>
<name>A0ABS5YLA0_9ACTN</name>
<evidence type="ECO:0000313" key="10">
    <source>
        <dbReference type="Proteomes" id="UP001519654"/>
    </source>
</evidence>
<protein>
    <submittedName>
        <fullName evidence="9">Phosphatase PAP2 family protein</fullName>
    </submittedName>
</protein>
<dbReference type="PANTHER" id="PTHR14969">
    <property type="entry name" value="SPHINGOSINE-1-PHOSPHATE PHOSPHOHYDROLASE"/>
    <property type="match status" value="1"/>
</dbReference>
<feature type="domain" description="Phosphatidic acid phosphatase type 2/haloperoxidase" evidence="8">
    <location>
        <begin position="93"/>
        <end position="202"/>
    </location>
</feature>
<organism evidence="9 10">
    <name type="scientific">Paractinoplanes bogorensis</name>
    <dbReference type="NCBI Taxonomy" id="1610840"/>
    <lineage>
        <taxon>Bacteria</taxon>
        <taxon>Bacillati</taxon>
        <taxon>Actinomycetota</taxon>
        <taxon>Actinomycetes</taxon>
        <taxon>Micromonosporales</taxon>
        <taxon>Micromonosporaceae</taxon>
        <taxon>Paractinoplanes</taxon>
    </lineage>
</organism>
<dbReference type="Gene3D" id="1.20.144.10">
    <property type="entry name" value="Phosphatidic acid phosphatase type 2/haloperoxidase"/>
    <property type="match status" value="1"/>
</dbReference>
<proteinExistence type="predicted"/>
<dbReference type="EMBL" id="JAHKKG010000004">
    <property type="protein sequence ID" value="MBU2664220.1"/>
    <property type="molecule type" value="Genomic_DNA"/>
</dbReference>
<keyword evidence="4" id="KW-0378">Hydrolase</keyword>
<comment type="caution">
    <text evidence="9">The sequence shown here is derived from an EMBL/GenBank/DDBJ whole genome shotgun (WGS) entry which is preliminary data.</text>
</comment>
<dbReference type="Pfam" id="PF01569">
    <property type="entry name" value="PAP2"/>
    <property type="match status" value="1"/>
</dbReference>
<keyword evidence="6 7" id="KW-0472">Membrane</keyword>
<evidence type="ECO:0000256" key="7">
    <source>
        <dbReference type="SAM" id="Phobius"/>
    </source>
</evidence>
<dbReference type="CDD" id="cd03392">
    <property type="entry name" value="PAP2_like_2"/>
    <property type="match status" value="1"/>
</dbReference>
<keyword evidence="2" id="KW-1003">Cell membrane</keyword>
<evidence type="ECO:0000259" key="8">
    <source>
        <dbReference type="SMART" id="SM00014"/>
    </source>
</evidence>
<feature type="transmembrane region" description="Helical" evidence="7">
    <location>
        <begin position="131"/>
        <end position="149"/>
    </location>
</feature>
<feature type="transmembrane region" description="Helical" evidence="7">
    <location>
        <begin position="91"/>
        <end position="111"/>
    </location>
</feature>
<dbReference type="InterPro" id="IPR000326">
    <property type="entry name" value="PAP2/HPO"/>
</dbReference>
<accession>A0ABS5YLA0</accession>
<feature type="transmembrane region" description="Helical" evidence="7">
    <location>
        <begin position="161"/>
        <end position="178"/>
    </location>
</feature>
<evidence type="ECO:0000256" key="6">
    <source>
        <dbReference type="ARBA" id="ARBA00023136"/>
    </source>
</evidence>
<comment type="subcellular location">
    <subcellularLocation>
        <location evidence="1">Cell membrane</location>
        <topology evidence="1">Multi-pass membrane protein</topology>
    </subcellularLocation>
</comment>
<keyword evidence="10" id="KW-1185">Reference proteome</keyword>
<gene>
    <name evidence="9" type="ORF">KOI35_12025</name>
</gene>
<evidence type="ECO:0000256" key="1">
    <source>
        <dbReference type="ARBA" id="ARBA00004651"/>
    </source>
</evidence>
<evidence type="ECO:0000256" key="2">
    <source>
        <dbReference type="ARBA" id="ARBA00022475"/>
    </source>
</evidence>
<sequence>MPPLLTQVAKRLLLPVAILFAVMVGLGLLLAHLPIGGEDGINRAFEAHRNPPMNVITGIFSLIGSTPVIIGVTALVAIILRVRLHRWREPLYLCLAVSAQALVFLFTTLVIDRERPAVHKMDDSPPTSSFPSGHTSAAVALYVGLAFLLFTMLHHTWAKRLAWLLVLVPILVALSRLYRGMHHPTDVTASFLNGCTCVAIMARNVLNRSVDWAVPDRFRFGSRRVAH</sequence>
<dbReference type="InterPro" id="IPR036938">
    <property type="entry name" value="PAP2/HPO_sf"/>
</dbReference>
<feature type="transmembrane region" description="Helical" evidence="7">
    <location>
        <begin position="55"/>
        <end position="79"/>
    </location>
</feature>
<reference evidence="9 10" key="1">
    <citation type="submission" date="2021-06" db="EMBL/GenBank/DDBJ databases">
        <title>Actinoplanes lichenicola sp. nov., and Actinoplanes ovalisporus sp. nov., isolated from lichen in Thailand.</title>
        <authorList>
            <person name="Saeng-In P."/>
            <person name="Kanchanasin P."/>
            <person name="Yuki M."/>
            <person name="Kudo T."/>
            <person name="Ohkuma M."/>
            <person name="Phongsopitanun W."/>
            <person name="Tanasupawat S."/>
        </authorList>
    </citation>
    <scope>NUCLEOTIDE SEQUENCE [LARGE SCALE GENOMIC DNA]</scope>
    <source>
        <strain evidence="9 10">NBRC 110975</strain>
    </source>
</reference>
<dbReference type="RefSeq" id="WP_215786659.1">
    <property type="nucleotide sequence ID" value="NZ_JAHKKG010000004.1"/>
</dbReference>
<dbReference type="SMART" id="SM00014">
    <property type="entry name" value="acidPPc"/>
    <property type="match status" value="1"/>
</dbReference>
<keyword evidence="3 7" id="KW-0812">Transmembrane</keyword>
<dbReference type="SUPFAM" id="SSF48317">
    <property type="entry name" value="Acid phosphatase/Vanadium-dependent haloperoxidase"/>
    <property type="match status" value="1"/>
</dbReference>
<evidence type="ECO:0000256" key="5">
    <source>
        <dbReference type="ARBA" id="ARBA00022989"/>
    </source>
</evidence>
<dbReference type="PANTHER" id="PTHR14969:SF62">
    <property type="entry name" value="DECAPRENYLPHOSPHORYL-5-PHOSPHORIBOSE PHOSPHATASE RV3807C-RELATED"/>
    <property type="match status" value="1"/>
</dbReference>